<keyword evidence="8" id="KW-1185">Reference proteome</keyword>
<dbReference type="GO" id="GO:0005524">
    <property type="term" value="F:ATP binding"/>
    <property type="evidence" value="ECO:0007669"/>
    <property type="project" value="UniProtKB-KW"/>
</dbReference>
<dbReference type="SMART" id="SM00220">
    <property type="entry name" value="S_TKc"/>
    <property type="match status" value="1"/>
</dbReference>
<dbReference type="PANTHER" id="PTHR24345:SF0">
    <property type="entry name" value="CELL CYCLE SERINE_THREONINE-PROTEIN KINASE CDC5_MSD2"/>
    <property type="match status" value="1"/>
</dbReference>
<dbReference type="Pfam" id="PF00069">
    <property type="entry name" value="Pkinase"/>
    <property type="match status" value="2"/>
</dbReference>
<evidence type="ECO:0000256" key="3">
    <source>
        <dbReference type="ARBA" id="ARBA00022741"/>
    </source>
</evidence>
<dbReference type="VEuPathDB" id="TriTrypDB:ADEAN_000085300"/>
<feature type="domain" description="Protein kinase" evidence="6">
    <location>
        <begin position="1"/>
        <end position="228"/>
    </location>
</feature>
<dbReference type="SUPFAM" id="SSF56112">
    <property type="entry name" value="Protein kinase-like (PK-like)"/>
    <property type="match status" value="1"/>
</dbReference>
<gene>
    <name evidence="7" type="ORF">ADEAN_000085300</name>
</gene>
<evidence type="ECO:0000256" key="2">
    <source>
        <dbReference type="ARBA" id="ARBA00022679"/>
    </source>
</evidence>
<accession>A0A7G2C670</accession>
<evidence type="ECO:0000313" key="7">
    <source>
        <dbReference type="EMBL" id="CAD2213412.1"/>
    </source>
</evidence>
<dbReference type="GO" id="GO:0005634">
    <property type="term" value="C:nucleus"/>
    <property type="evidence" value="ECO:0007669"/>
    <property type="project" value="TreeGrafter"/>
</dbReference>
<keyword evidence="5" id="KW-0067">ATP-binding</keyword>
<dbReference type="PROSITE" id="PS50011">
    <property type="entry name" value="PROTEIN_KINASE_DOM"/>
    <property type="match status" value="1"/>
</dbReference>
<evidence type="ECO:0000259" key="6">
    <source>
        <dbReference type="PROSITE" id="PS50011"/>
    </source>
</evidence>
<evidence type="ECO:0000256" key="4">
    <source>
        <dbReference type="ARBA" id="ARBA00022777"/>
    </source>
</evidence>
<evidence type="ECO:0000256" key="1">
    <source>
        <dbReference type="ARBA" id="ARBA00022527"/>
    </source>
</evidence>
<name>A0A7G2C670_9TRYP</name>
<dbReference type="PANTHER" id="PTHR24345">
    <property type="entry name" value="SERINE/THREONINE-PROTEIN KINASE PLK"/>
    <property type="match status" value="1"/>
</dbReference>
<dbReference type="EMBL" id="LR877145">
    <property type="protein sequence ID" value="CAD2213412.1"/>
    <property type="molecule type" value="Genomic_DNA"/>
</dbReference>
<dbReference type="PROSITE" id="PS00108">
    <property type="entry name" value="PROTEIN_KINASE_ST"/>
    <property type="match status" value="1"/>
</dbReference>
<dbReference type="InterPro" id="IPR008271">
    <property type="entry name" value="Ser/Thr_kinase_AS"/>
</dbReference>
<dbReference type="Gene3D" id="1.10.510.10">
    <property type="entry name" value="Transferase(Phosphotransferase) domain 1"/>
    <property type="match status" value="1"/>
</dbReference>
<dbReference type="Proteomes" id="UP000515908">
    <property type="component" value="Chromosome 01"/>
</dbReference>
<reference evidence="7 8" key="1">
    <citation type="submission" date="2020-08" db="EMBL/GenBank/DDBJ databases">
        <authorList>
            <person name="Newling K."/>
            <person name="Davey J."/>
            <person name="Forrester S."/>
        </authorList>
    </citation>
    <scope>NUCLEOTIDE SEQUENCE [LARGE SCALE GENOMIC DNA]</scope>
    <source>
        <strain evidence="8">Crithidia deanei Carvalho (ATCC PRA-265)</strain>
    </source>
</reference>
<dbReference type="GO" id="GO:0004674">
    <property type="term" value="F:protein serine/threonine kinase activity"/>
    <property type="evidence" value="ECO:0007669"/>
    <property type="project" value="UniProtKB-KW"/>
</dbReference>
<keyword evidence="2" id="KW-0808">Transferase</keyword>
<sequence length="323" mass="35399">MPCTTVRPLSLAVDYCYQLLTALVYMRSCRVIHNDIKPDNVLIKEDGGILLIDFGESVVFPQSFVFGGNATIRLDANSASTRTKVDAFNALRSITQSDLYDYNSESSLYVPSGINAAGKVLDRGVVGTPAFVAPELINLECSPKCDVWSFGVLVYCMVFGRLPFAAANTRDTYEAVLSAPLTFPAFEAYQDDLTETEYEQWKSFCTEILVREPAVRPSADALLRHKLLETRTLFPLALPAVKSVVTNPLVPDSTSRSHTSSDGSELLRLVSITSDMLPVSVVPRAPARQMIVSTKEEAAVLQVAEEASRSRMTRLSEAVKTNS</sequence>
<keyword evidence="1" id="KW-0723">Serine/threonine-protein kinase</keyword>
<evidence type="ECO:0000313" key="8">
    <source>
        <dbReference type="Proteomes" id="UP000515908"/>
    </source>
</evidence>
<organism evidence="7 8">
    <name type="scientific">Angomonas deanei</name>
    <dbReference type="NCBI Taxonomy" id="59799"/>
    <lineage>
        <taxon>Eukaryota</taxon>
        <taxon>Discoba</taxon>
        <taxon>Euglenozoa</taxon>
        <taxon>Kinetoplastea</taxon>
        <taxon>Metakinetoplastina</taxon>
        <taxon>Trypanosomatida</taxon>
        <taxon>Trypanosomatidae</taxon>
        <taxon>Strigomonadinae</taxon>
        <taxon>Angomonas</taxon>
    </lineage>
</organism>
<evidence type="ECO:0000256" key="5">
    <source>
        <dbReference type="ARBA" id="ARBA00022840"/>
    </source>
</evidence>
<dbReference type="AlphaFoldDB" id="A0A7G2C670"/>
<proteinExistence type="predicted"/>
<dbReference type="InterPro" id="IPR011009">
    <property type="entry name" value="Kinase-like_dom_sf"/>
</dbReference>
<protein>
    <submittedName>
        <fullName evidence="7">Protein kinase domain containing protein, putative</fullName>
    </submittedName>
</protein>
<dbReference type="InterPro" id="IPR000719">
    <property type="entry name" value="Prot_kinase_dom"/>
</dbReference>
<keyword evidence="4 7" id="KW-0418">Kinase</keyword>
<keyword evidence="3" id="KW-0547">Nucleotide-binding</keyword>